<feature type="binding site" evidence="2">
    <location>
        <begin position="260"/>
        <end position="261"/>
    </location>
    <ligand>
        <name>ATP</name>
        <dbReference type="ChEBI" id="CHEBI:30616"/>
    </ligand>
</feature>
<dbReference type="Proteomes" id="UP000195918">
    <property type="component" value="Unassembled WGS sequence"/>
</dbReference>
<keyword evidence="2" id="KW-0067">ATP-binding</keyword>
<dbReference type="OrthoDB" id="9813719at2"/>
<evidence type="ECO:0000259" key="4">
    <source>
        <dbReference type="PROSITE" id="PS51459"/>
    </source>
</evidence>
<dbReference type="InterPro" id="IPR040198">
    <property type="entry name" value="Fido_containing"/>
</dbReference>
<dbReference type="PROSITE" id="PS51459">
    <property type="entry name" value="FIDO"/>
    <property type="match status" value="1"/>
</dbReference>
<organism evidence="5 6">
    <name type="scientific">Vagococcus fluvialis bH819</name>
    <dbReference type="NCBI Taxonomy" id="1255619"/>
    <lineage>
        <taxon>Bacteria</taxon>
        <taxon>Bacillati</taxon>
        <taxon>Bacillota</taxon>
        <taxon>Bacilli</taxon>
        <taxon>Lactobacillales</taxon>
        <taxon>Enterococcaceae</taxon>
        <taxon>Vagococcus</taxon>
    </lineage>
</organism>
<keyword evidence="2" id="KW-0547">Nucleotide-binding</keyword>
<feature type="binding site" evidence="2">
    <location>
        <begin position="228"/>
        <end position="235"/>
    </location>
    <ligand>
        <name>ATP</name>
        <dbReference type="ChEBI" id="CHEBI:30616"/>
    </ligand>
</feature>
<protein>
    <submittedName>
        <fullName evidence="5">Oligopeptide ABC transporter, periplasmic oligopeptide-binding protein OppA (TC 3.A.1.5.1)</fullName>
    </submittedName>
</protein>
<dbReference type="EMBL" id="FWFD01000015">
    <property type="protein sequence ID" value="SLM86369.1"/>
    <property type="molecule type" value="Genomic_DNA"/>
</dbReference>
<evidence type="ECO:0000256" key="1">
    <source>
        <dbReference type="PIRSR" id="PIRSR640198-1"/>
    </source>
</evidence>
<dbReference type="SUPFAM" id="SSF140931">
    <property type="entry name" value="Fic-like"/>
    <property type="match status" value="1"/>
</dbReference>
<evidence type="ECO:0000256" key="3">
    <source>
        <dbReference type="PIRSR" id="PIRSR640198-3"/>
    </source>
</evidence>
<evidence type="ECO:0000313" key="6">
    <source>
        <dbReference type="Proteomes" id="UP000195918"/>
    </source>
</evidence>
<evidence type="ECO:0000313" key="5">
    <source>
        <dbReference type="EMBL" id="SLM86369.1"/>
    </source>
</evidence>
<accession>A0A1X6WQ07</accession>
<dbReference type="RefSeq" id="WP_086952001.1">
    <property type="nucleotide sequence ID" value="NZ_FWFD01000015.1"/>
</dbReference>
<feature type="domain" description="Fido" evidence="4">
    <location>
        <begin position="144"/>
        <end position="291"/>
    </location>
</feature>
<sequence length="298" mass="35237">MDYVSVVEIAKKWNLSERTVRNYAKNNRIPGAQLDGRVWKIPANAEKPMRLNKKIDQPKRLLDILKEEKRSSRKGSIYHRVQIDLTYNSNRIEGSKLTHDETRYIYETNTIGLENKIVNVDDIVETANHFRAIDLVIENANTKLSENFIKELHKIIKNGTSDSRNDWFNVGDYKQLPNEVGGKETTLPENVAKEMKKMLSDYHKIEQKTLRDLIDFHYMFETIHPFQDGNGRVGRLILFKECLKYDITPFIIDDELKMFYYRGLKQWENEEGYLTDTFLNAQDKFKTYLDYFRIEYGD</sequence>
<dbReference type="PANTHER" id="PTHR13504">
    <property type="entry name" value="FIDO DOMAIN-CONTAINING PROTEIN DDB_G0283145"/>
    <property type="match status" value="1"/>
</dbReference>
<feature type="site" description="Important for autoinhibition of adenylyltransferase activity" evidence="3">
    <location>
        <position position="93"/>
    </location>
</feature>
<dbReference type="GO" id="GO:0005524">
    <property type="term" value="F:ATP binding"/>
    <property type="evidence" value="ECO:0007669"/>
    <property type="project" value="UniProtKB-KW"/>
</dbReference>
<dbReference type="InterPro" id="IPR003812">
    <property type="entry name" value="Fido"/>
</dbReference>
<dbReference type="Pfam" id="PF02661">
    <property type="entry name" value="Fic"/>
    <property type="match status" value="1"/>
</dbReference>
<dbReference type="InterPro" id="IPR036597">
    <property type="entry name" value="Fido-like_dom_sf"/>
</dbReference>
<proteinExistence type="predicted"/>
<keyword evidence="6" id="KW-1185">Reference proteome</keyword>
<dbReference type="PANTHER" id="PTHR13504:SF38">
    <property type="entry name" value="FIDO DOMAIN-CONTAINING PROTEIN"/>
    <property type="match status" value="1"/>
</dbReference>
<evidence type="ECO:0000256" key="2">
    <source>
        <dbReference type="PIRSR" id="PIRSR640198-2"/>
    </source>
</evidence>
<reference evidence="6" key="1">
    <citation type="submission" date="2017-02" db="EMBL/GenBank/DDBJ databases">
        <authorList>
            <person name="Dridi B."/>
        </authorList>
    </citation>
    <scope>NUCLEOTIDE SEQUENCE [LARGE SCALE GENOMIC DNA]</scope>
    <source>
        <strain evidence="6">bH819</strain>
    </source>
</reference>
<dbReference type="Gene3D" id="1.10.3290.10">
    <property type="entry name" value="Fido-like domain"/>
    <property type="match status" value="1"/>
</dbReference>
<gene>
    <name evidence="5" type="ORF">FM121_09780</name>
</gene>
<name>A0A1X6WQ07_9ENTE</name>
<feature type="active site" evidence="1">
    <location>
        <position position="224"/>
    </location>
</feature>
<dbReference type="AlphaFoldDB" id="A0A1X6WQ07"/>